<feature type="compositionally biased region" description="Acidic residues" evidence="1">
    <location>
        <begin position="4692"/>
        <end position="4738"/>
    </location>
</feature>
<dbReference type="EMBL" id="CP016242">
    <property type="protein sequence ID" value="ANQ06409.1"/>
    <property type="molecule type" value="Genomic_DNA"/>
</dbReference>
<feature type="compositionally biased region" description="Basic and acidic residues" evidence="1">
    <location>
        <begin position="3591"/>
        <end position="3608"/>
    </location>
</feature>
<feature type="compositionally biased region" description="Low complexity" evidence="1">
    <location>
        <begin position="2835"/>
        <end position="2846"/>
    </location>
</feature>
<feature type="compositionally biased region" description="Gly residues" evidence="1">
    <location>
        <begin position="755"/>
        <end position="766"/>
    </location>
</feature>
<keyword evidence="3" id="KW-1185">Reference proteome</keyword>
<dbReference type="Pfam" id="PF13771">
    <property type="entry name" value="zf-HC5HC2H"/>
    <property type="match status" value="1"/>
</dbReference>
<feature type="region of interest" description="Disordered" evidence="1">
    <location>
        <begin position="3133"/>
        <end position="3158"/>
    </location>
</feature>
<feature type="region of interest" description="Disordered" evidence="1">
    <location>
        <begin position="128"/>
        <end position="168"/>
    </location>
</feature>
<feature type="compositionally biased region" description="Low complexity" evidence="1">
    <location>
        <begin position="2637"/>
        <end position="2650"/>
    </location>
</feature>
<feature type="region of interest" description="Disordered" evidence="1">
    <location>
        <begin position="3478"/>
        <end position="3500"/>
    </location>
</feature>
<name>A0A1B1DUT3_9APIC</name>
<dbReference type="RefSeq" id="XP_019913104.1">
    <property type="nucleotide sequence ID" value="XM_020057612.1"/>
</dbReference>
<feature type="compositionally biased region" description="Basic and acidic residues" evidence="1">
    <location>
        <begin position="3618"/>
        <end position="3640"/>
    </location>
</feature>
<dbReference type="Proteomes" id="UP000092716">
    <property type="component" value="Chromosome 4"/>
</dbReference>
<feature type="compositionally biased region" description="Polar residues" evidence="1">
    <location>
        <begin position="4852"/>
        <end position="4878"/>
    </location>
</feature>
<feature type="compositionally biased region" description="Basic and acidic residues" evidence="1">
    <location>
        <begin position="2053"/>
        <end position="2063"/>
    </location>
</feature>
<feature type="region of interest" description="Disordered" evidence="1">
    <location>
        <begin position="2631"/>
        <end position="2676"/>
    </location>
</feature>
<feature type="region of interest" description="Disordered" evidence="1">
    <location>
        <begin position="3230"/>
        <end position="3276"/>
    </location>
</feature>
<feature type="compositionally biased region" description="Basic and acidic residues" evidence="1">
    <location>
        <begin position="145"/>
        <end position="168"/>
    </location>
</feature>
<feature type="compositionally biased region" description="Acidic residues" evidence="1">
    <location>
        <begin position="4888"/>
        <end position="4901"/>
    </location>
</feature>
<feature type="region of interest" description="Disordered" evidence="1">
    <location>
        <begin position="2286"/>
        <end position="2305"/>
    </location>
</feature>
<feature type="compositionally biased region" description="Basic residues" evidence="1">
    <location>
        <begin position="804"/>
        <end position="813"/>
    </location>
</feature>
<sequence>MSSVQGSSVNKVLCRNKMKVTFDHGLTYGGVYKGTAKMEKNQNAEWYLQNYAYHVPVKKGPYLDENAKVYLLVMRHLHRKHDNQNAIYGEMKRNNFLNNIKCGVLLLLVLYKNRKKASLVADLAVNSGSPESVMSHGEETYDGGDACRDDETEQESERGRNGNDEKGIYLDAHSRGRTTSQPPPKNILFLKTSGDNAILPFCNNINYVKVKKKIGYHKRNLAKTHLVMCRSISSTSVNHTKTSNKTTVRLLCRPCNLRCAEDANQGNKRTVGSFAPINDSQYCKKNGKKVLCSHMGSNEKSVAGANTNDLVTLLRSQLFHAKGKDPQITPKSKVLIFTTKDYQNVPFIFPSSSIGNVGGNKKIFVAVENSKISSICGKANWSSCKSRLGGTPLLCSHVINRFAANSVPIMGVIAEGTLCDFMNFLLQVAIPSVVRMAAAMCVIVGSVVIALREVLIYAQLCAHLMTHLLTKRPPLMIRHRKCSEGTNPEQRYMSTHKYNILNISLKDCKTGQVIPSHSKSALISHSSSILSKKEIGICKVGCSSMESSPSGNLKAEENKSLLAVHVKGERNGRKNITLVDMPRERVKQPVCTFFLLCNVSNVSFERDHCLMFSTCIPIVHVGGRSEDRPSGHTDLPFCPLMNSSITRRRVRFYKRGMSPIFCITSDEYKISEKESPQTILPIVGNPRLCGDHPWKSWKYGFSRRDPAVCSNQVGDSEWGGNSNEYVEGGNRPTGGGNPNEGGNYPQEVNNNPNGNGNGGGNGAGNEGDGDDRDWNDNNEDNRGGFPEEEEEEEENVLMGTQNGKTKKKRKKKLNDKSRNINKATSGRKGRKKMDILNDMQEESNVTAGNYGSVRNVKPFHNIGGMNSVAGVNHMGGMHNGSFAYSSHVPDKIMHDSMGKLNMKSGGGYPSRMGGPMGDHVSSNAVGQMPNGNLNMYLGNHGNMPYVPPYGNSNGPVGISLNSRVGGSINGSLGNNANSSTQASNSMHGQMNHMNSVFRNSIMKSNSSQVNRMMSNTLSPHVPNGGVNSSVNSGVGNNMGNYGMHFNQQKGSVSNGHVGNKVIFQVNGQMGVGYGMNNGGSSSFVHPSNNHVGNVPNSLSSSVSSNANMHMEGSSTSGSTHKKGHVNLHQGGNKMSTSSVSSQLGGLPGTKSGVHMNGHMRSPGSGHMVNQIGARGMTQTGGPLMSQTSGHSNKSLISTISIDKLSNSSKAKSGNGSLNLNNHMMNQMASYVSPNMGRSSVTKSMMSANVPDGMNNAKMKDTVMNNNLYRSNSLLRDTLVGSNKANQSGSMMKNEMVKNQMMKNQMRNNNGYMIGMVNNNLVNMNMQLGARGNFPPMNNLPICSNGSPMKFAGERYAMNKMLPNGNAGGSNVNGGMMIMNREMSEMGNTPGMISYLSGNNTVNKNMRGLKVESSYPFEQMNMRNDQLNQVQVQQANMGNMTNMHMNVNLNSAKMYLNNVQVGSEKLSSGNFLQGESNHPYSYGSGLNGTCGSSVHNQKDDMNEIAGNASVYATGNDVECVSSKKNNTVLNNKKKNKNNLKNGREDELNNSQNLRSVKINWSKYDSIFKKIKLEKDYEKFINTDEEKINISDADTEDKSDWDQNPDPGSNDLLNINFRSFIHDYNDVLNKLNSIKVNDKNGFKKNAYTELYEEIFLNIERFFDISQLRHENNFTHSNFYKNTLDRVTGGDMLFANGNGSDCYEGGITSTEVVVVTPTAASATASSVANKAGMKKPNGGISQCSNAEKENNDDDEIMNKGKTNFFQSVSLSADNNTLFEMLLKKKKEFDEICTLHNFDSAITNEEGPTGNETSGRNFLSSSLLGSPAKNKIGATVADYRSGVTHLASGNVRHTQEGNPGTNKKGGSEVKNAAYQNHFIEKILSKRYRTYSINEFVNVQLNDNLLELIDIYKQNLCFNIRKMLKKRISHQGERRFDWHYGAKRMMRIGKKTQKGRRKELLRGRKKKRRRILRKGDQFPGTTLKLVGKMNNSDKLVSGEAGLADHLGGDDHPVTGAKNASGENLEKPLFSFSSGNVKKKKKIDQEDSANVGDSMPTEGGRKCKQEEGKDDGINNIVSKLSFGLFQTKLKSPQKSEGEMKNKSESTVDHCTMENHGDISLYIEKKITQKKSYPMNGGFTQALKMEWTNLSISRLQKRLFEERQKNKLNKRKKMMNLKYKTNAIIDFGDKIVWVSFEFNHLDTLRKIRNNIFQMYNLRQIEKMNKSEINLEKCITNEMRKYKNVKIRFYKFLSYYDFVFLKNRLNFIKIKYKNGVAKNPKGMTFPGSSLTRLADTQGDHPAEPTAEGVVLKEGGGGTILSDPTVGNVKCEVVEKKDRSDSSPQDGSSKDVDQRKGAALLSDVHPSAEFVTKDNSQTGVTFCEEGLIKGGEVNNGNNPPVLKSEVEDQRPQEQVVSPLHGASVFAKSEHPKSEVIYPYLPFAKGKDADINQLLNDVKNLCIEPNDNMIKKKKLRKDITLFPLIDKKRLNTYIRLDLNAAAKKEELVTNETTNNYSIDKEINILNKFLSTGLKLEKMEFGKVGSGITTTGTGGTVGLASGPTATAGIVAENYDHTRNHHMHSEKHNATNSVLIDNCVWSNNPSLFSIFEKYYLLLKMQKYILQYKHFSKNSIKKKLSSESNCDAYSSSNSLKGSSSGNVRGRRRYGKGSKGAKRGGGRRLPSKGARLGVAGVMTSTNEAIPVDDLVGVKRRRKVGVASNQPCEDLTAPMGDAEMVCENNGMINSERNEQLGGSAFVKVEQEGAQMSVDSIQNEGGDLQGIALQGSGTPIGKATNGSVEVPPEQIGSFYPPMKNELEDDVNVPNGGTFAQDVRMKNELSAIRTCRSGSNSSGSVRSANMRNSIQKGAPKREVNFLEVETDKDVDRDSDGEAEFDTEFEMDDGSGKKRRGRKKGKKRGRKKGGRNKCKLEEDNITEGAENSRTIWRKKNGEYEKYQLKDMKRFADFTNSEEMLDEVDKEILANEIIPIDKDIIIDLLCEEEKLIESYIKNSKFVDKNLICFLIYLNTVQKRLSCISNRLLRKVIRENKMPPKISENVSRSDEITYRYLMFERWNQLRYSLFYNINYVRSGSRVMLHEGTQADGYKNVNIQTIFDLHKFSGKYRKQKLPPFEYSIFLKYKIHRQSKSSTGGDGGESSPSGRCKEGVEETQDEEALFINNEENFCGFSNNTDLNITPVLSYCCVCFNDDYNSTQIGEQGDAAQNVSRNNSISNPSVEVKNEIMDKTQQGQGRSRSTCKREDITPGSSEQNGREKGATEMTTTRDGTLGSVTIAQMKNPPGECEKKINGTSSGTDIAIIEKNIKSNRNLMMRCVRCYMHVHKFCYISTKKTEESSSTYAQATTSIGSNEWLCQRCEFEKKTLGNNYLYLFDNHIKCYICIERGGAFIQLRSDIFVHTFCAMFCVPDLLVNANVNLENLEEFLKLNNLSLTQEVLSSLERKRRKLLMSKNPTKGAKQDGLSYITGNSNLIDPGNESLSHPSLSNLPVNTPPHVNGAEEKTADFLTLGKNEETEGRTNSLSRHTFSGSADRGSPNAEVDTEHRSKIQSIKSIFSKNYISSVKQGVKKNVDTMNAGAKVGEFFPFEKEDKKKRGSESGDDQRESNSRANLPEGGDANRSDFDHSKETDRLQEKKDSVRMQYGESYPQDGYSSSESSCSTMTASSIRSDSTFPNRHGDATLNPSVGRQKEKNLPSKPLSCSPYLLNGYVQDKVRCDVCLKSKGLFIKCENIKCEKYVHPLCAYMCGLYIKCKNSDKKFLKFQNKIDYCFPRIFFFTKCIFHSIKKCGVIRIYDEIIKRRTKYLNRDLYPSIYESNKKERKQKNSVKYKIRNNGSNIKKGGSIPGAVGSGPAAIAAGGGGIGGGTGDVYEVLAFNFNYLDSYQYNFFLLPSIDYIKNDICLVCFTSHKKKKLLYCKYCNMCVHKSCYLIDSTYLEYHFYRKNKRTHTFLMHSKQQKVKNLLGKLKEKKEALLNILLGENSHNACYDLPAGGVVTAGVKREDLSYGQIIPHQGMDLPPRENTRSDHLISVKCENLEEQLPEGHHDPPAINPITIPEGGEPSCVAQGEAAPEMFATPPCGEPPQLVKPTSTNEEIEKSKQFKELMQKEVMNCLYTPEYFQSAENMNKLKEFKKKQKFLHLSENGNYRCEEEKCLTDLDDIEERKLFVCDLCANNYNHENVNCILCSRRGGAIKLIKVNDHNRVDKNKNKKNAFLKGEKDFVFVHMQCALYAPQIVIQDIGEEYYQIFNYDNFSAQECDQVEQMKEKDIKSDTEVCSLNNECDYDEKQSLLGEFLYRHAAAPSVNKGTNIPTVASRKNFASSALPVANATSSAVANVAVSGTATLPNTVSLVSASLNPPQGIATEMGAPVEVDTQMKNETNEGSVFVGEVVPPVSCSVSQPNPIGNPGEGEGNAKEGTDGVGTLSQNAANNVPHNEEQCGANLVKKEQQHTTELHNLMNVAQNGGALNWPIITTSSNVIPNKIDKNGRKLKKGKEILSYGKSSSMLGDTNKRLIVTPPTHVGFSNKKTTNLYYYNFNRRKNNYKIIIKDKLKKHLNKNVCYICNLTYGYTQKCVENNCNHYFHISCAKIHKLFFEFDYTFFKIYPNVTSMQISKLPNCSVGAIIFCEVHSRIRRKINPSIKLFSKLRSFLELARIIVGQMKKREDIKNEWIREKENKDITAIERGEIEEVDIQEYVEDDPEEVDDVENSLFTSDDEDDNDYDDGDDSDDDEDYSEEEEEGSILSGSDRGVRRSELYALQTGGGEGEGNTSLPMHSNQFDDGGTGGDRPSRLPSDAIRMMHDSAPCSSSSSRSGLSRRSNNTKGGEKEPTPMEDQLQMEGIPDQNDTLDDHHKFSVQSDSVDAPNGESNEPLSEEMQNSLEDQVDKTVSDKDEDYVPEDEGEDS</sequence>
<feature type="region of interest" description="Disordered" evidence="1">
    <location>
        <begin position="4692"/>
        <end position="4901"/>
    </location>
</feature>
<feature type="compositionally biased region" description="Basic residues" evidence="1">
    <location>
        <begin position="2895"/>
        <end position="2915"/>
    </location>
</feature>
<feature type="compositionally biased region" description="Acidic residues" evidence="1">
    <location>
        <begin position="2879"/>
        <end position="2891"/>
    </location>
</feature>
<evidence type="ECO:0000313" key="3">
    <source>
        <dbReference type="Proteomes" id="UP000092716"/>
    </source>
</evidence>
<feature type="region of interest" description="Disordered" evidence="1">
    <location>
        <begin position="1946"/>
        <end position="1965"/>
    </location>
</feature>
<feature type="compositionally biased region" description="Low complexity" evidence="1">
    <location>
        <begin position="4804"/>
        <end position="4816"/>
    </location>
</feature>
<feature type="region of interest" description="Disordered" evidence="1">
    <location>
        <begin position="4398"/>
        <end position="4432"/>
    </location>
</feature>
<evidence type="ECO:0000313" key="2">
    <source>
        <dbReference type="EMBL" id="ANQ06409.1"/>
    </source>
</evidence>
<evidence type="ECO:0000256" key="1">
    <source>
        <dbReference type="SAM" id="MobiDB-lite"/>
    </source>
</evidence>
<feature type="region of interest" description="Disordered" evidence="1">
    <location>
        <begin position="2008"/>
        <end position="2063"/>
    </location>
</feature>
<dbReference type="KEGG" id="pcot:PCOAH_00008020"/>
<reference evidence="3" key="1">
    <citation type="submission" date="2016-06" db="EMBL/GenBank/DDBJ databases">
        <title>First high quality genome sequence of Plasmodium coatneyi using continuous long reads from single molecule, real-time sequencing.</title>
        <authorList>
            <person name="Chien J.-T."/>
            <person name="Pakala S.B."/>
            <person name="Geraldo J.A."/>
            <person name="Lapp S.A."/>
            <person name="Barnwell J.W."/>
            <person name="Kissinger J.C."/>
            <person name="Galinski M.R."/>
            <person name="Humphrey J.C."/>
        </authorList>
    </citation>
    <scope>NUCLEOTIDE SEQUENCE [LARGE SCALE GENOMIC DNA]</scope>
    <source>
        <strain evidence="3">Hackeri</strain>
    </source>
</reference>
<feature type="compositionally biased region" description="Acidic residues" evidence="1">
    <location>
        <begin position="786"/>
        <end position="795"/>
    </location>
</feature>
<feature type="compositionally biased region" description="Polar residues" evidence="1">
    <location>
        <begin position="4421"/>
        <end position="4431"/>
    </location>
</feature>
<feature type="compositionally biased region" description="Polar residues" evidence="1">
    <location>
        <begin position="3265"/>
        <end position="3276"/>
    </location>
</feature>
<feature type="region of interest" description="Disordered" evidence="1">
    <location>
        <begin position="2325"/>
        <end position="2347"/>
    </location>
</feature>
<feature type="compositionally biased region" description="Polar residues" evidence="1">
    <location>
        <begin position="3478"/>
        <end position="3492"/>
    </location>
</feature>
<feature type="region of interest" description="Disordered" evidence="1">
    <location>
        <begin position="1098"/>
        <end position="1163"/>
    </location>
</feature>
<protein>
    <submittedName>
        <fullName evidence="2">Uncharacterized protein</fullName>
    </submittedName>
</protein>
<feature type="compositionally biased region" description="Polar residues" evidence="1">
    <location>
        <begin position="3520"/>
        <end position="3531"/>
    </location>
</feature>
<dbReference type="GeneID" id="30907525"/>
<feature type="region of interest" description="Disordered" evidence="1">
    <location>
        <begin position="3515"/>
        <end position="3548"/>
    </location>
</feature>
<gene>
    <name evidence="2" type="ORF">PCOAH_00008020</name>
</gene>
<feature type="region of interest" description="Disordered" evidence="1">
    <location>
        <begin position="712"/>
        <end position="834"/>
    </location>
</feature>
<organism evidence="2 3">
    <name type="scientific">Plasmodium coatneyi</name>
    <dbReference type="NCBI Taxonomy" id="208452"/>
    <lineage>
        <taxon>Eukaryota</taxon>
        <taxon>Sar</taxon>
        <taxon>Alveolata</taxon>
        <taxon>Apicomplexa</taxon>
        <taxon>Aconoidasida</taxon>
        <taxon>Haemosporida</taxon>
        <taxon>Plasmodiidae</taxon>
        <taxon>Plasmodium</taxon>
    </lineage>
</organism>
<proteinExistence type="predicted"/>
<accession>A0A1B1DUT3</accession>
<feature type="compositionally biased region" description="Polar residues" evidence="1">
    <location>
        <begin position="3232"/>
        <end position="3241"/>
    </location>
</feature>
<feature type="region of interest" description="Disordered" evidence="1">
    <location>
        <begin position="2832"/>
        <end position="2917"/>
    </location>
</feature>
<feature type="compositionally biased region" description="Basic and acidic residues" evidence="1">
    <location>
        <begin position="772"/>
        <end position="782"/>
    </location>
</feature>
<feature type="compositionally biased region" description="Polar residues" evidence="1">
    <location>
        <begin position="712"/>
        <end position="724"/>
    </location>
</feature>
<dbReference type="VEuPathDB" id="PlasmoDB:PCOAH_00008020"/>
<feature type="compositionally biased region" description="Basic and acidic residues" evidence="1">
    <location>
        <begin position="2858"/>
        <end position="2878"/>
    </location>
</feature>
<dbReference type="OrthoDB" id="20839at2759"/>
<feature type="compositionally biased region" description="Polar residues" evidence="1">
    <location>
        <begin position="4765"/>
        <end position="4776"/>
    </location>
</feature>
<feature type="compositionally biased region" description="Basic residues" evidence="1">
    <location>
        <begin position="2651"/>
        <end position="2672"/>
    </location>
</feature>
<feature type="region of interest" description="Disordered" evidence="1">
    <location>
        <begin position="3591"/>
        <end position="3696"/>
    </location>
</feature>
<feature type="compositionally biased region" description="Low complexity" evidence="1">
    <location>
        <begin position="3654"/>
        <end position="3670"/>
    </location>
</feature>
<feature type="compositionally biased region" description="Polar residues" evidence="1">
    <location>
        <begin position="1132"/>
        <end position="1143"/>
    </location>
</feature>